<dbReference type="AlphaFoldDB" id="A0A370L061"/>
<evidence type="ECO:0000313" key="3">
    <source>
        <dbReference type="Proteomes" id="UP000255207"/>
    </source>
</evidence>
<dbReference type="PANTHER" id="PTHR42879">
    <property type="entry name" value="3-OXOACYL-(ACYL-CARRIER-PROTEIN) REDUCTASE"/>
    <property type="match status" value="1"/>
</dbReference>
<evidence type="ECO:0000313" key="2">
    <source>
        <dbReference type="EMBL" id="RDJ20650.1"/>
    </source>
</evidence>
<dbReference type="SUPFAM" id="SSF51735">
    <property type="entry name" value="NAD(P)-binding Rossmann-fold domains"/>
    <property type="match status" value="1"/>
</dbReference>
<keyword evidence="3" id="KW-1185">Reference proteome</keyword>
<dbReference type="PRINTS" id="PR00080">
    <property type="entry name" value="SDRFAMILY"/>
</dbReference>
<proteinExistence type="inferred from homology"/>
<protein>
    <submittedName>
        <fullName evidence="2">SDR family NAD(P)-dependent oxidoreductase</fullName>
    </submittedName>
</protein>
<organism evidence="2 3">
    <name type="scientific">Bosea caraganae</name>
    <dbReference type="NCBI Taxonomy" id="2763117"/>
    <lineage>
        <taxon>Bacteria</taxon>
        <taxon>Pseudomonadati</taxon>
        <taxon>Pseudomonadota</taxon>
        <taxon>Alphaproteobacteria</taxon>
        <taxon>Hyphomicrobiales</taxon>
        <taxon>Boseaceae</taxon>
        <taxon>Bosea</taxon>
    </lineage>
</organism>
<dbReference type="RefSeq" id="WP_114831688.1">
    <property type="nucleotide sequence ID" value="NZ_QQTO01000011.1"/>
</dbReference>
<dbReference type="PRINTS" id="PR00081">
    <property type="entry name" value="GDHRDH"/>
</dbReference>
<comment type="caution">
    <text evidence="2">The sequence shown here is derived from an EMBL/GenBank/DDBJ whole genome shotgun (WGS) entry which is preliminary data.</text>
</comment>
<accession>A0A370L061</accession>
<dbReference type="InterPro" id="IPR050259">
    <property type="entry name" value="SDR"/>
</dbReference>
<evidence type="ECO:0000256" key="1">
    <source>
        <dbReference type="ARBA" id="ARBA00006484"/>
    </source>
</evidence>
<dbReference type="InterPro" id="IPR002347">
    <property type="entry name" value="SDR_fam"/>
</dbReference>
<reference evidence="3" key="1">
    <citation type="submission" date="2018-07" db="EMBL/GenBank/DDBJ databases">
        <authorList>
            <person name="Safronova V.I."/>
            <person name="Chirak E.R."/>
            <person name="Sazanova A.L."/>
        </authorList>
    </citation>
    <scope>NUCLEOTIDE SEQUENCE [LARGE SCALE GENOMIC DNA]</scope>
    <source>
        <strain evidence="3">RCAM04685</strain>
    </source>
</reference>
<sequence>MELGLSGKAAIVTGGAEGVGRAAAARLAREGANVLIVGRRQDVLAEAATALSQPTGGRVIAHAADITGASAPAEIVAAALSAFGRLDILVNNAGVALAKPFEAATRDDWNSDFNVKVWAAIELIRGAIPEMRRQGGGRIINVTSIDGRTPRASTMPTSVARAAGIAMTKGLSRDLAADNILVNTVCIGFIRSGQHERRFARTAPGNSDLDALYAEDAKRRGVPLGRVGEGEEAGDVIAFLASERASYLTGIAINIDGGTSAVV</sequence>
<dbReference type="EMBL" id="QQTP01000016">
    <property type="protein sequence ID" value="RDJ20650.1"/>
    <property type="molecule type" value="Genomic_DNA"/>
</dbReference>
<dbReference type="InterPro" id="IPR036291">
    <property type="entry name" value="NAD(P)-bd_dom_sf"/>
</dbReference>
<dbReference type="Pfam" id="PF13561">
    <property type="entry name" value="adh_short_C2"/>
    <property type="match status" value="1"/>
</dbReference>
<name>A0A370L061_9HYPH</name>
<gene>
    <name evidence="2" type="ORF">DWE98_23180</name>
</gene>
<dbReference type="Gene3D" id="3.40.50.720">
    <property type="entry name" value="NAD(P)-binding Rossmann-like Domain"/>
    <property type="match status" value="1"/>
</dbReference>
<dbReference type="Proteomes" id="UP000255207">
    <property type="component" value="Unassembled WGS sequence"/>
</dbReference>
<comment type="similarity">
    <text evidence="1">Belongs to the short-chain dehydrogenases/reductases (SDR) family.</text>
</comment>
<dbReference type="FunFam" id="3.40.50.720:FF:000084">
    <property type="entry name" value="Short-chain dehydrogenase reductase"/>
    <property type="match status" value="1"/>
</dbReference>
<dbReference type="OrthoDB" id="9793325at2"/>